<feature type="region of interest" description="Disordered" evidence="2">
    <location>
        <begin position="142"/>
        <end position="185"/>
    </location>
</feature>
<dbReference type="OrthoDB" id="10646486at2759"/>
<comment type="caution">
    <text evidence="3">The sequence shown here is derived from an EMBL/GenBank/DDBJ whole genome shotgun (WGS) entry which is preliminary data.</text>
</comment>
<organism evidence="3 4">
    <name type="scientific">Streblomastix strix</name>
    <dbReference type="NCBI Taxonomy" id="222440"/>
    <lineage>
        <taxon>Eukaryota</taxon>
        <taxon>Metamonada</taxon>
        <taxon>Preaxostyla</taxon>
        <taxon>Oxymonadida</taxon>
        <taxon>Streblomastigidae</taxon>
        <taxon>Streblomastix</taxon>
    </lineage>
</organism>
<proteinExistence type="predicted"/>
<feature type="compositionally biased region" description="Polar residues" evidence="2">
    <location>
        <begin position="160"/>
        <end position="180"/>
    </location>
</feature>
<feature type="compositionally biased region" description="Low complexity" evidence="2">
    <location>
        <begin position="148"/>
        <end position="159"/>
    </location>
</feature>
<feature type="region of interest" description="Disordered" evidence="2">
    <location>
        <begin position="519"/>
        <end position="538"/>
    </location>
</feature>
<gene>
    <name evidence="3" type="ORF">EZS28_010919</name>
</gene>
<feature type="coiled-coil region" evidence="1">
    <location>
        <begin position="602"/>
        <end position="635"/>
    </location>
</feature>
<evidence type="ECO:0000313" key="3">
    <source>
        <dbReference type="EMBL" id="KAA6393555.1"/>
    </source>
</evidence>
<feature type="compositionally biased region" description="Polar residues" evidence="2">
    <location>
        <begin position="446"/>
        <end position="460"/>
    </location>
</feature>
<accession>A0A5J4WGR0</accession>
<feature type="compositionally biased region" description="Low complexity" evidence="2">
    <location>
        <begin position="435"/>
        <end position="445"/>
    </location>
</feature>
<feature type="region of interest" description="Disordered" evidence="2">
    <location>
        <begin position="435"/>
        <end position="468"/>
    </location>
</feature>
<evidence type="ECO:0000313" key="4">
    <source>
        <dbReference type="Proteomes" id="UP000324800"/>
    </source>
</evidence>
<evidence type="ECO:0000256" key="2">
    <source>
        <dbReference type="SAM" id="MobiDB-lite"/>
    </source>
</evidence>
<feature type="compositionally biased region" description="Polar residues" evidence="2">
    <location>
        <begin position="520"/>
        <end position="538"/>
    </location>
</feature>
<reference evidence="3 4" key="1">
    <citation type="submission" date="2019-03" db="EMBL/GenBank/DDBJ databases">
        <title>Single cell metagenomics reveals metabolic interactions within the superorganism composed of flagellate Streblomastix strix and complex community of Bacteroidetes bacteria on its surface.</title>
        <authorList>
            <person name="Treitli S.C."/>
            <person name="Kolisko M."/>
            <person name="Husnik F."/>
            <person name="Keeling P."/>
            <person name="Hampl V."/>
        </authorList>
    </citation>
    <scope>NUCLEOTIDE SEQUENCE [LARGE SCALE GENOMIC DNA]</scope>
    <source>
        <strain evidence="3">ST1C</strain>
    </source>
</reference>
<sequence length="807" mass="89877">MAVLINKRNTLVPQSSSRIAFIPSEASKNGLIKLAERRQLLEHVYAPSSLAKIRKTSGIDPVAEAKNYSDKYNLESVMLSRMKESFCDYDVPVSHIRILDMVREGKVPQQTIESQFGECNVDELEGILLKRTVPYQEIEEQSVNNELQGSQKQNGTQQQIRKQGSGIPSSRNSERTQVTGASLPAHPSLRRLEFIPSNVAVSGLPPPDITTDKTTSRAPLTVAAASSGCDSTELVRANMTGSKSALGQSIKPSPLSIRAQTSFEQTRGDPDANDNYAPSMTQDGFNDIQTGRKQLNIHNSRAGKAFSTRQRFDFDPHHVQRDYESTFLAKRANRLMSGDMMRAIYEGKGGYIFQGKKDSRNVVTAPAGSGRIEQIQQPIYHVQTADEQQGEQFPLPSISEQQDINALQYGISGKLYQQEREQIDNAKRGIPVVQSSLSQSMTQQQDLRASTSQQSNTNQKTSEEVTRHTRQPLDGFLTEVVPISRTKRKNMFIVEADDSFGLFLQLGVTGRGLRAISEPGISNKQSRSGASQELLNAASQKNAVVDPIIIAKDVAREEEDRIKRVRERKEQDVEMGQNQQQNQNQNKNGKHEGESAVGITGTEEEEQQMGKLEALNEENEDEEQLEVNADLNEEELDEPIPYYDGYTVIDYEQALQVSKDMKDVPYISKMKHVKGSGRGQKKIGPVTQMLKSGGGGSLMYRSPSYLKYTGPAMRKYLEAEAEKKAKKESFEASIPSSSKYNNPTTQQSVAQKEAQKKKEDPLNDLHPHLKCAVNQMSFKEAPTQITQQLALLSEGIVGALQHRRRKK</sequence>
<feature type="compositionally biased region" description="Polar residues" evidence="2">
    <location>
        <begin position="734"/>
        <end position="750"/>
    </location>
</feature>
<feature type="region of interest" description="Disordered" evidence="2">
    <location>
        <begin position="567"/>
        <end position="595"/>
    </location>
</feature>
<feature type="compositionally biased region" description="Basic and acidic residues" evidence="2">
    <location>
        <begin position="753"/>
        <end position="767"/>
    </location>
</feature>
<feature type="region of interest" description="Disordered" evidence="2">
    <location>
        <begin position="728"/>
        <end position="768"/>
    </location>
</feature>
<dbReference type="EMBL" id="SNRW01002199">
    <property type="protein sequence ID" value="KAA6393555.1"/>
    <property type="molecule type" value="Genomic_DNA"/>
</dbReference>
<dbReference type="Proteomes" id="UP000324800">
    <property type="component" value="Unassembled WGS sequence"/>
</dbReference>
<dbReference type="AlphaFoldDB" id="A0A5J4WGR0"/>
<keyword evidence="1" id="KW-0175">Coiled coil</keyword>
<evidence type="ECO:0000256" key="1">
    <source>
        <dbReference type="SAM" id="Coils"/>
    </source>
</evidence>
<name>A0A5J4WGR0_9EUKA</name>
<protein>
    <submittedName>
        <fullName evidence="3">Uncharacterized protein</fullName>
    </submittedName>
</protein>
<feature type="compositionally biased region" description="Low complexity" evidence="2">
    <location>
        <begin position="576"/>
        <end position="587"/>
    </location>
</feature>